<evidence type="ECO:0000313" key="5">
    <source>
        <dbReference type="Proteomes" id="UP001431783"/>
    </source>
</evidence>
<dbReference type="InterPro" id="IPR049258">
    <property type="entry name" value="ODAD1_CC"/>
</dbReference>
<dbReference type="EMBL" id="JARQZJ010000004">
    <property type="protein sequence ID" value="KAK9870890.1"/>
    <property type="molecule type" value="Genomic_DNA"/>
</dbReference>
<dbReference type="InterPro" id="IPR051876">
    <property type="entry name" value="ODA-DC/CCD"/>
</dbReference>
<keyword evidence="5" id="KW-1185">Reference proteome</keyword>
<name>A0AAW1TSZ4_9CUCU</name>
<protein>
    <recommendedName>
        <fullName evidence="3">ODAD1 central coiled coil region domain-containing protein</fullName>
    </recommendedName>
</protein>
<evidence type="ECO:0000259" key="3">
    <source>
        <dbReference type="Pfam" id="PF21773"/>
    </source>
</evidence>
<reference evidence="4 5" key="1">
    <citation type="submission" date="2023-03" db="EMBL/GenBank/DDBJ databases">
        <title>Genome insight into feeding habits of ladybird beetles.</title>
        <authorList>
            <person name="Li H.-S."/>
            <person name="Huang Y.-H."/>
            <person name="Pang H."/>
        </authorList>
    </citation>
    <scope>NUCLEOTIDE SEQUENCE [LARGE SCALE GENOMIC DNA]</scope>
    <source>
        <strain evidence="4">SYSU_2023b</strain>
        <tissue evidence="4">Whole body</tissue>
    </source>
</reference>
<feature type="domain" description="ODAD1 central coiled coil region" evidence="3">
    <location>
        <begin position="147"/>
        <end position="426"/>
    </location>
</feature>
<organism evidence="4 5">
    <name type="scientific">Henosepilachna vigintioctopunctata</name>
    <dbReference type="NCBI Taxonomy" id="420089"/>
    <lineage>
        <taxon>Eukaryota</taxon>
        <taxon>Metazoa</taxon>
        <taxon>Ecdysozoa</taxon>
        <taxon>Arthropoda</taxon>
        <taxon>Hexapoda</taxon>
        <taxon>Insecta</taxon>
        <taxon>Pterygota</taxon>
        <taxon>Neoptera</taxon>
        <taxon>Endopterygota</taxon>
        <taxon>Coleoptera</taxon>
        <taxon>Polyphaga</taxon>
        <taxon>Cucujiformia</taxon>
        <taxon>Coccinelloidea</taxon>
        <taxon>Coccinellidae</taxon>
        <taxon>Epilachninae</taxon>
        <taxon>Epilachnini</taxon>
        <taxon>Henosepilachna</taxon>
    </lineage>
</organism>
<gene>
    <name evidence="4" type="ORF">WA026_009846</name>
</gene>
<dbReference type="Pfam" id="PF21773">
    <property type="entry name" value="ODAD1_CC"/>
    <property type="match status" value="1"/>
</dbReference>
<sequence length="556" mass="65152">MEKRSKKPLTDEEKFELELQQEAELQHQQRDYTLLCKNRETLEESGGSKLAKQRKVIDIYKRELANITNDLNVAVSEGKKNIDKGHAKQLVELLNEYDQFSDSIRMKKAHLSEIDYQITKIGKEVAYVRSIQLTDKMWQDRTLAGRKTLEGLENKLDVQIKAFCTICAQNNKLREVIDHLLKERADFNLKWDKLIKNLCIGKKFMLDLIEQATIAYDQREEWCSKLQALRTRAHNDLVSHIQEMRELERKQDNDKKLADFFSTKGQKRVMAAMEDKERTIRTEKRKQMEEKLLLYTNILADIHDFTNRTELQEIIDAFSERESENFALFKYINELNREMEELNDSLGYLHIDIDEKKALMEERASQQQAKLQNLRDELDEVTQSADSAEFALVNCDMKLVQLEAGIDDLFRICRCNRDPLLPLLGENAKANHFNVLLYLQILERHVQDYICDVFNAEKILSARRKMKAKHKLVRTDAAVWPLYRIEQIVPANPCPLCVEHEQVSDVIDVLQRILTKEQIECKLAARLELPDGLERLHNVSACHLPKSRQIIQKRYQ</sequence>
<keyword evidence="1 2" id="KW-0175">Coiled coil</keyword>
<evidence type="ECO:0000256" key="1">
    <source>
        <dbReference type="ARBA" id="ARBA00023054"/>
    </source>
</evidence>
<comment type="caution">
    <text evidence="4">The sequence shown here is derived from an EMBL/GenBank/DDBJ whole genome shotgun (WGS) entry which is preliminary data.</text>
</comment>
<dbReference type="PANTHER" id="PTHR21694">
    <property type="entry name" value="COILED-COIL DOMAIN-CONTAINING PROTEIN 63"/>
    <property type="match status" value="1"/>
</dbReference>
<feature type="coiled-coil region" evidence="2">
    <location>
        <begin position="357"/>
        <end position="391"/>
    </location>
</feature>
<feature type="coiled-coil region" evidence="2">
    <location>
        <begin position="50"/>
        <end position="77"/>
    </location>
</feature>
<dbReference type="Proteomes" id="UP001431783">
    <property type="component" value="Unassembled WGS sequence"/>
</dbReference>
<proteinExistence type="predicted"/>
<evidence type="ECO:0000313" key="4">
    <source>
        <dbReference type="EMBL" id="KAK9870890.1"/>
    </source>
</evidence>
<evidence type="ECO:0000256" key="2">
    <source>
        <dbReference type="SAM" id="Coils"/>
    </source>
</evidence>
<accession>A0AAW1TSZ4</accession>
<dbReference type="PANTHER" id="PTHR21694:SF18">
    <property type="entry name" value="COILED-COIL DOMAIN-CONTAINING PROTEIN 63"/>
    <property type="match status" value="1"/>
</dbReference>
<dbReference type="AlphaFoldDB" id="A0AAW1TSZ4"/>